<evidence type="ECO:0000256" key="1">
    <source>
        <dbReference type="ARBA" id="ARBA00022737"/>
    </source>
</evidence>
<gene>
    <name evidence="3" type="primary">rhsC_2</name>
    <name evidence="3" type="ORF">GAK29_01155</name>
</gene>
<keyword evidence="1" id="KW-0677">Repeat</keyword>
<comment type="caution">
    <text evidence="3">The sequence shown here is derived from an EMBL/GenBank/DDBJ whole genome shotgun (WGS) entry which is preliminary data.</text>
</comment>
<dbReference type="InterPro" id="IPR050708">
    <property type="entry name" value="T6SS_VgrG/RHS"/>
</dbReference>
<dbReference type="InterPro" id="IPR006530">
    <property type="entry name" value="YD"/>
</dbReference>
<evidence type="ECO:0000313" key="4">
    <source>
        <dbReference type="Proteomes" id="UP000490535"/>
    </source>
</evidence>
<dbReference type="InterPro" id="IPR022385">
    <property type="entry name" value="Rhs_assc_core"/>
</dbReference>
<dbReference type="NCBIfam" id="TIGR03696">
    <property type="entry name" value="Rhs_assc_core"/>
    <property type="match status" value="1"/>
</dbReference>
<protein>
    <submittedName>
        <fullName evidence="3">Putative deoxyribonuclease RhsC</fullName>
    </submittedName>
</protein>
<dbReference type="PANTHER" id="PTHR32305:SF15">
    <property type="entry name" value="PROTEIN RHSA-RELATED"/>
    <property type="match status" value="1"/>
</dbReference>
<dbReference type="PRINTS" id="PR00394">
    <property type="entry name" value="RHSPROTEIN"/>
</dbReference>
<feature type="domain" description="Teneurin-like YD-shell" evidence="2">
    <location>
        <begin position="257"/>
        <end position="394"/>
    </location>
</feature>
<dbReference type="Pfam" id="PF25023">
    <property type="entry name" value="TEN_YD-shell"/>
    <property type="match status" value="2"/>
</dbReference>
<dbReference type="Gene3D" id="2.180.10.10">
    <property type="entry name" value="RHS repeat-associated core"/>
    <property type="match status" value="2"/>
</dbReference>
<dbReference type="Proteomes" id="UP000490535">
    <property type="component" value="Unassembled WGS sequence"/>
</dbReference>
<evidence type="ECO:0000259" key="2">
    <source>
        <dbReference type="Pfam" id="PF25023"/>
    </source>
</evidence>
<dbReference type="PANTHER" id="PTHR32305">
    <property type="match status" value="1"/>
</dbReference>
<feature type="domain" description="Teneurin-like YD-shell" evidence="2">
    <location>
        <begin position="523"/>
        <end position="807"/>
    </location>
</feature>
<dbReference type="NCBIfam" id="TIGR01643">
    <property type="entry name" value="YD_repeat_2x"/>
    <property type="match status" value="4"/>
</dbReference>
<proteinExistence type="predicted"/>
<dbReference type="EMBL" id="WNDP01000020">
    <property type="protein sequence ID" value="KAF1026635.1"/>
    <property type="molecule type" value="Genomic_DNA"/>
</dbReference>
<sequence>MGRVIQKTIGIQNGNFSNAQIQKYSYLGETELVINIQILNGSNVLIREQTYTYYGANDSAKNRIKSEIVCSKIGTTICSTTTYGYSLHNNGILSAVAKNINGKNTVYNYDSIGNLIQIKNALGQTTSYSNYDNLGNVGKIVDANGLITELSYDARGRITSQKQTLDSNQSRTTTYQYGAFGATQINRNGSIETIYYNDNGTVARITHGTGGQALSSQEFTYSNLGELLSTTFKDSGSVRYSKSNQQNQLGWATADLGNNGQNQRYEYDANGNVIKKTDSLGKITTYTYDSQGNVANENRSDGSSVVYSYDSVGQLTSVKDTKGNTTTYTYDGLGQLLSISSPDTGLTKYEYDIDGNLISLTRANNVVTTYSYDTLNRRIKAQSGSQVQTWVYDNCSNSVGRLCATADGITSTGYGYTKDGQTSVQIKSINGVTYSTYWSYDALGNLIGESRENDNNKVIYEYDGLNRVSAVKFKTGASTQTIVSNVTYEPYGGVKNWTYGNGLSRQISYDQDYRLTGILASGIQSLSHSYNANNWITQINNGLDSNKTTSYAYDALGRLSLASSNEYKESWQHDTNYNRTSRAGNTNAVTNYVLGQGNRLSSTTGAEAKSFTYDALGNLTRKMGYGGNVDYTYDAFNLLKTVKTGSTTTTYDYDVFKLRSRKSGNGGTVNYVYAPDGRILAESPLSISQNGSLAKIYIWLGDQPIGVMSNNQLYYIHNDHLGRAEAITGANQAIVWKAQTSSYDSAVVQSSIGDFNLGFPGQYYDAESALWYNWNRYYDASMGRYTQSDPIGLAGGLNTYAYVENNPVNLVDQIGLAPTRRGLSSQIDPITAGQIRFYVGKIRQFDPSYTYRTYRPMNDPVGVRDIQNLQRELNRLQINSQLESQCRPNQNNIPLRRIHPNSTIESSSSYEYWRGQPSNSIIESLRPGNGNNSLMVSPNGAVYGGNTRIYILEQRGINVNLLPREIP</sequence>
<name>A0A833USM5_ACIBZ</name>
<reference evidence="4" key="1">
    <citation type="journal article" date="2020" name="MBio">
        <title>Horizontal gene transfer to a defensive symbiont with a reduced genome amongst a multipartite beetle microbiome.</title>
        <authorList>
            <person name="Waterworth S.C."/>
            <person name="Florez L.V."/>
            <person name="Rees E.R."/>
            <person name="Hertweck C."/>
            <person name="Kaltenpoth M."/>
            <person name="Kwan J.C."/>
        </authorList>
    </citation>
    <scope>NUCLEOTIDE SEQUENCE [LARGE SCALE GENOMIC DNA]</scope>
</reference>
<dbReference type="Pfam" id="PF05593">
    <property type="entry name" value="RHS_repeat"/>
    <property type="match status" value="1"/>
</dbReference>
<accession>A0A833USM5</accession>
<dbReference type="InterPro" id="IPR056823">
    <property type="entry name" value="TEN-like_YD-shell"/>
</dbReference>
<dbReference type="InterPro" id="IPR031325">
    <property type="entry name" value="RHS_repeat"/>
</dbReference>
<dbReference type="AlphaFoldDB" id="A0A833USM5"/>
<evidence type="ECO:0000313" key="3">
    <source>
        <dbReference type="EMBL" id="KAF1026635.1"/>
    </source>
</evidence>
<organism evidence="3 4">
    <name type="scientific">Acinetobacter bereziniae</name>
    <name type="common">Acinetobacter genomosp. 10</name>
    <dbReference type="NCBI Taxonomy" id="106648"/>
    <lineage>
        <taxon>Bacteria</taxon>
        <taxon>Pseudomonadati</taxon>
        <taxon>Pseudomonadota</taxon>
        <taxon>Gammaproteobacteria</taxon>
        <taxon>Moraxellales</taxon>
        <taxon>Moraxellaceae</taxon>
        <taxon>Acinetobacter</taxon>
    </lineage>
</organism>